<protein>
    <recommendedName>
        <fullName evidence="2 7">Photoactive yellow protein</fullName>
    </recommendedName>
</protein>
<dbReference type="Gene3D" id="3.30.450.20">
    <property type="entry name" value="PAS domain"/>
    <property type="match status" value="1"/>
</dbReference>
<dbReference type="InterPro" id="IPR012130">
    <property type="entry name" value="PYP"/>
</dbReference>
<comment type="PTM">
    <text evidence="8">The 4-hydroxycinnamic acid (p-coumaric acid) chromophore is covalently bound via a thioester linkage.</text>
</comment>
<evidence type="ECO:0000256" key="3">
    <source>
        <dbReference type="ARBA" id="ARBA00022543"/>
    </source>
</evidence>
<dbReference type="EMBL" id="SGWV01000014">
    <property type="protein sequence ID" value="RZS46740.1"/>
    <property type="molecule type" value="Genomic_DNA"/>
</dbReference>
<evidence type="ECO:0000256" key="6">
    <source>
        <dbReference type="ARBA" id="ARBA00023170"/>
    </source>
</evidence>
<dbReference type="PIRSF" id="PIRSF000087">
    <property type="entry name" value="PYP"/>
    <property type="match status" value="1"/>
</dbReference>
<feature type="domain" description="PAS fold" evidence="9">
    <location>
        <begin position="31"/>
        <end position="120"/>
    </location>
</feature>
<dbReference type="SUPFAM" id="SSF55785">
    <property type="entry name" value="PYP-like sensor domain (PAS domain)"/>
    <property type="match status" value="1"/>
</dbReference>
<evidence type="ECO:0000256" key="1">
    <source>
        <dbReference type="ARBA" id="ARBA00009132"/>
    </source>
</evidence>
<evidence type="ECO:0000313" key="10">
    <source>
        <dbReference type="EMBL" id="RZS46740.1"/>
    </source>
</evidence>
<keyword evidence="4" id="KW-0716">Sensory transduction</keyword>
<dbReference type="InterPro" id="IPR013767">
    <property type="entry name" value="PAS_fold"/>
</dbReference>
<keyword evidence="5 8" id="KW-0157">Chromophore</keyword>
<dbReference type="NCBIfam" id="TIGR02373">
    <property type="entry name" value="photo_yellow"/>
    <property type="match status" value="1"/>
</dbReference>
<dbReference type="Proteomes" id="UP000293433">
    <property type="component" value="Unassembled WGS sequence"/>
</dbReference>
<dbReference type="GO" id="GO:0006355">
    <property type="term" value="P:regulation of DNA-templated transcription"/>
    <property type="evidence" value="ECO:0007669"/>
    <property type="project" value="InterPro"/>
</dbReference>
<comment type="similarity">
    <text evidence="1">Belongs to the photoactive yellow protein family.</text>
</comment>
<organism evidence="10 11">
    <name type="scientific">Sphaerotilus mobilis</name>
    <dbReference type="NCBI Taxonomy" id="47994"/>
    <lineage>
        <taxon>Bacteria</taxon>
        <taxon>Pseudomonadati</taxon>
        <taxon>Pseudomonadota</taxon>
        <taxon>Betaproteobacteria</taxon>
        <taxon>Burkholderiales</taxon>
        <taxon>Sphaerotilaceae</taxon>
        <taxon>Sphaerotilus</taxon>
    </lineage>
</organism>
<evidence type="ECO:0000256" key="8">
    <source>
        <dbReference type="PIRSR" id="PIRSR000087-50"/>
    </source>
</evidence>
<accession>A0A4Q7LAT4</accession>
<dbReference type="GO" id="GO:0009881">
    <property type="term" value="F:photoreceptor activity"/>
    <property type="evidence" value="ECO:0007669"/>
    <property type="project" value="UniProtKB-UniRule"/>
</dbReference>
<gene>
    <name evidence="10" type="ORF">EV685_3997</name>
</gene>
<dbReference type="InterPro" id="IPR035965">
    <property type="entry name" value="PAS-like_dom_sf"/>
</dbReference>
<comment type="caution">
    <text evidence="10">The sequence shown here is derived from an EMBL/GenBank/DDBJ whole genome shotgun (WGS) entry which is preliminary data.</text>
</comment>
<dbReference type="Pfam" id="PF00989">
    <property type="entry name" value="PAS"/>
    <property type="match status" value="1"/>
</dbReference>
<keyword evidence="3" id="KW-0600">Photoreceptor protein</keyword>
<reference evidence="10 11" key="1">
    <citation type="submission" date="2019-02" db="EMBL/GenBank/DDBJ databases">
        <title>Genomic Encyclopedia of Type Strains, Phase IV (KMG-IV): sequencing the most valuable type-strain genomes for metagenomic binning, comparative biology and taxonomic classification.</title>
        <authorList>
            <person name="Goeker M."/>
        </authorList>
    </citation>
    <scope>NUCLEOTIDE SEQUENCE [LARGE SCALE GENOMIC DNA]</scope>
    <source>
        <strain evidence="10 11">DSM 10617</strain>
    </source>
</reference>
<feature type="modified residue" description="S-(4-hydroxycinnamyl)cysteine" evidence="8">
    <location>
        <position position="79"/>
    </location>
</feature>
<proteinExistence type="inferred from homology"/>
<evidence type="ECO:0000256" key="7">
    <source>
        <dbReference type="NCBIfam" id="TIGR02373"/>
    </source>
</evidence>
<evidence type="ECO:0000259" key="9">
    <source>
        <dbReference type="Pfam" id="PF00989"/>
    </source>
</evidence>
<dbReference type="AlphaFoldDB" id="A0A4Q7LAT4"/>
<name>A0A4Q7LAT4_9BURK</name>
<evidence type="ECO:0000256" key="4">
    <source>
        <dbReference type="ARBA" id="ARBA00022606"/>
    </source>
</evidence>
<evidence type="ECO:0000256" key="5">
    <source>
        <dbReference type="ARBA" id="ARBA00022991"/>
    </source>
</evidence>
<dbReference type="InterPro" id="IPR000014">
    <property type="entry name" value="PAS"/>
</dbReference>
<sequence length="135" mass="15032">MSDKPQAPIALKTVAFGRLDDDNVLAKLDDVQLNQLAFGAIELDAGGRIVKYNAAEGAITGRDPLTMIGKNFFTEVAPCTNRPTFKGVFDAGVRANNLNTLFEYVFDHQMRPTKVKIHMKRGLADNSYWIFVKRV</sequence>
<dbReference type="RefSeq" id="WP_207224879.1">
    <property type="nucleotide sequence ID" value="NZ_SGWV01000014.1"/>
</dbReference>
<keyword evidence="6" id="KW-0675">Receptor</keyword>
<evidence type="ECO:0000313" key="11">
    <source>
        <dbReference type="Proteomes" id="UP000293433"/>
    </source>
</evidence>
<dbReference type="CDD" id="cd00130">
    <property type="entry name" value="PAS"/>
    <property type="match status" value="1"/>
</dbReference>
<keyword evidence="11" id="KW-1185">Reference proteome</keyword>
<dbReference type="GO" id="GO:0007602">
    <property type="term" value="P:phototransduction"/>
    <property type="evidence" value="ECO:0007669"/>
    <property type="project" value="UniProtKB-UniRule"/>
</dbReference>
<evidence type="ECO:0000256" key="2">
    <source>
        <dbReference type="ARBA" id="ARBA00019243"/>
    </source>
</evidence>